<dbReference type="RefSeq" id="WP_163900303.1">
    <property type="nucleotide sequence ID" value="NZ_CP048427.1"/>
</dbReference>
<keyword evidence="7" id="KW-1185">Reference proteome</keyword>
<dbReference type="Pfam" id="PF03466">
    <property type="entry name" value="LysR_substrate"/>
    <property type="match status" value="1"/>
</dbReference>
<dbReference type="GO" id="GO:0003700">
    <property type="term" value="F:DNA-binding transcription factor activity"/>
    <property type="evidence" value="ECO:0007669"/>
    <property type="project" value="InterPro"/>
</dbReference>
<evidence type="ECO:0000313" key="6">
    <source>
        <dbReference type="EMBL" id="NGO62522.1"/>
    </source>
</evidence>
<dbReference type="GO" id="GO:0043565">
    <property type="term" value="F:sequence-specific DNA binding"/>
    <property type="evidence" value="ECO:0007669"/>
    <property type="project" value="TreeGrafter"/>
</dbReference>
<dbReference type="PANTHER" id="PTHR30537:SF74">
    <property type="entry name" value="HTH-TYPE TRANSCRIPTIONAL REGULATOR TRPI"/>
    <property type="match status" value="1"/>
</dbReference>
<sequence>MDQEDLSMKLSRNFPLNGMRVFEAAARHLSFTRAGEELGMTQTAVSYQIKLLEEMLGEPLFLRRPRQVTLTEAGASLAPKVAEAFGLLQEAVANMRETAQVTLTIHCTATFAQQWLARRIGDFQIRHPNIAVRLEASSALIDFNSTEADIAIRTGDGTWPGLYSQFLMYSGFTPMLSPALAQSVGGLHRPEDLLKLRIIDPSDPWWRIWFSAAGVADPDLDSRPRSRLGAQTFEANAAMAGQGVGILTPKFYRDEIAMGRLFQPFDIMGRDGHDYWLAYPEAKRKLPKIRAFHAWIVETLETDGLT</sequence>
<dbReference type="EMBL" id="JAAKZH010000001">
    <property type="protein sequence ID" value="NGO62522.1"/>
    <property type="molecule type" value="Genomic_DNA"/>
</dbReference>
<organism evidence="6 7">
    <name type="scientific">Rhizobium daejeonense</name>
    <dbReference type="NCBI Taxonomy" id="240521"/>
    <lineage>
        <taxon>Bacteria</taxon>
        <taxon>Pseudomonadati</taxon>
        <taxon>Pseudomonadota</taxon>
        <taxon>Alphaproteobacteria</taxon>
        <taxon>Hyphomicrobiales</taxon>
        <taxon>Rhizobiaceae</taxon>
        <taxon>Rhizobium/Agrobacterium group</taxon>
        <taxon>Rhizobium</taxon>
    </lineage>
</organism>
<evidence type="ECO:0000259" key="5">
    <source>
        <dbReference type="PROSITE" id="PS50931"/>
    </source>
</evidence>
<protein>
    <submittedName>
        <fullName evidence="6">LysR family transcriptional regulator</fullName>
    </submittedName>
</protein>
<dbReference type="InterPro" id="IPR036390">
    <property type="entry name" value="WH_DNA-bd_sf"/>
</dbReference>
<dbReference type="PANTHER" id="PTHR30537">
    <property type="entry name" value="HTH-TYPE TRANSCRIPTIONAL REGULATOR"/>
    <property type="match status" value="1"/>
</dbReference>
<comment type="caution">
    <text evidence="6">The sequence shown here is derived from an EMBL/GenBank/DDBJ whole genome shotgun (WGS) entry which is preliminary data.</text>
</comment>
<keyword evidence="4" id="KW-0804">Transcription</keyword>
<evidence type="ECO:0000313" key="7">
    <source>
        <dbReference type="Proteomes" id="UP000477849"/>
    </source>
</evidence>
<dbReference type="InterPro" id="IPR036388">
    <property type="entry name" value="WH-like_DNA-bd_sf"/>
</dbReference>
<dbReference type="Gene3D" id="3.40.190.10">
    <property type="entry name" value="Periplasmic binding protein-like II"/>
    <property type="match status" value="2"/>
</dbReference>
<evidence type="ECO:0000256" key="4">
    <source>
        <dbReference type="ARBA" id="ARBA00023163"/>
    </source>
</evidence>
<evidence type="ECO:0000256" key="3">
    <source>
        <dbReference type="ARBA" id="ARBA00023125"/>
    </source>
</evidence>
<dbReference type="CDD" id="cd08432">
    <property type="entry name" value="PBP2_GcdR_TrpI_HvrB_AmpR_like"/>
    <property type="match status" value="1"/>
</dbReference>
<feature type="domain" description="HTH lysR-type" evidence="5">
    <location>
        <begin position="14"/>
        <end position="71"/>
    </location>
</feature>
<dbReference type="InterPro" id="IPR058163">
    <property type="entry name" value="LysR-type_TF_proteobact-type"/>
</dbReference>
<keyword evidence="2" id="KW-0805">Transcription regulation</keyword>
<keyword evidence="3" id="KW-0238">DNA-binding</keyword>
<dbReference type="Gene3D" id="1.10.10.10">
    <property type="entry name" value="Winged helix-like DNA-binding domain superfamily/Winged helix DNA-binding domain"/>
    <property type="match status" value="1"/>
</dbReference>
<proteinExistence type="inferred from homology"/>
<accession>A0A6M1RML5</accession>
<dbReference type="GO" id="GO:0006351">
    <property type="term" value="P:DNA-templated transcription"/>
    <property type="evidence" value="ECO:0007669"/>
    <property type="project" value="TreeGrafter"/>
</dbReference>
<evidence type="ECO:0000256" key="2">
    <source>
        <dbReference type="ARBA" id="ARBA00023015"/>
    </source>
</evidence>
<gene>
    <name evidence="6" type="ORF">G6N76_02465</name>
</gene>
<dbReference type="AlphaFoldDB" id="A0A6M1RML5"/>
<dbReference type="Pfam" id="PF00126">
    <property type="entry name" value="HTH_1"/>
    <property type="match status" value="1"/>
</dbReference>
<dbReference type="InterPro" id="IPR000847">
    <property type="entry name" value="LysR_HTH_N"/>
</dbReference>
<evidence type="ECO:0000256" key="1">
    <source>
        <dbReference type="ARBA" id="ARBA00009437"/>
    </source>
</evidence>
<dbReference type="InterPro" id="IPR005119">
    <property type="entry name" value="LysR_subst-bd"/>
</dbReference>
<comment type="similarity">
    <text evidence="1">Belongs to the LysR transcriptional regulatory family.</text>
</comment>
<dbReference type="SUPFAM" id="SSF53850">
    <property type="entry name" value="Periplasmic binding protein-like II"/>
    <property type="match status" value="1"/>
</dbReference>
<dbReference type="Proteomes" id="UP000477849">
    <property type="component" value="Unassembled WGS sequence"/>
</dbReference>
<dbReference type="PROSITE" id="PS50931">
    <property type="entry name" value="HTH_LYSR"/>
    <property type="match status" value="1"/>
</dbReference>
<name>A0A6M1RML5_9HYPH</name>
<dbReference type="FunFam" id="1.10.10.10:FF:000038">
    <property type="entry name" value="Glycine cleavage system transcriptional activator"/>
    <property type="match status" value="1"/>
</dbReference>
<dbReference type="SUPFAM" id="SSF46785">
    <property type="entry name" value="Winged helix' DNA-binding domain"/>
    <property type="match status" value="1"/>
</dbReference>
<dbReference type="PRINTS" id="PR00039">
    <property type="entry name" value="HTHLYSR"/>
</dbReference>
<reference evidence="6 7" key="1">
    <citation type="submission" date="2020-02" db="EMBL/GenBank/DDBJ databases">
        <title>Genome sequence of the type strain CCBAU10050 of Rhizobium daejeonense.</title>
        <authorList>
            <person name="Gao J."/>
            <person name="Sun J."/>
        </authorList>
    </citation>
    <scope>NUCLEOTIDE SEQUENCE [LARGE SCALE GENOMIC DNA]</scope>
    <source>
        <strain evidence="6 7">CCBAU10050</strain>
    </source>
</reference>